<keyword evidence="1" id="KW-0812">Transmembrane</keyword>
<dbReference type="PANTHER" id="PTHR36347">
    <property type="entry name" value="EXPRESSED PROTEIN"/>
    <property type="match status" value="1"/>
</dbReference>
<keyword evidence="1" id="KW-0472">Membrane</keyword>
<comment type="caution">
    <text evidence="2">The sequence shown here is derived from an EMBL/GenBank/DDBJ whole genome shotgun (WGS) entry which is preliminary data.</text>
</comment>
<gene>
    <name evidence="2" type="ORF">WJX75_008389</name>
</gene>
<accession>A0ABR2YZ20</accession>
<keyword evidence="1" id="KW-1133">Transmembrane helix</keyword>
<sequence length="144" mass="16211">MDVDLILLQVRASADDDKDEADKSLEEEARLEALERGVRRKQGARAVSTQMRRVEVSRNASLSERGMAPWKEGELFPEGWENMPVTEKIAELYTGKRGLLFWAGKVTYALTFALMAGWVIFRFILPQLGILELQNGLDSPPNMG</sequence>
<evidence type="ECO:0000313" key="3">
    <source>
        <dbReference type="Proteomes" id="UP001491310"/>
    </source>
</evidence>
<proteinExistence type="predicted"/>
<keyword evidence="3" id="KW-1185">Reference proteome</keyword>
<name>A0ABR2YZ20_9CHLO</name>
<evidence type="ECO:0000313" key="2">
    <source>
        <dbReference type="EMBL" id="KAK9916891.1"/>
    </source>
</evidence>
<organism evidence="2 3">
    <name type="scientific">Coccomyxa subellipsoidea</name>
    <dbReference type="NCBI Taxonomy" id="248742"/>
    <lineage>
        <taxon>Eukaryota</taxon>
        <taxon>Viridiplantae</taxon>
        <taxon>Chlorophyta</taxon>
        <taxon>core chlorophytes</taxon>
        <taxon>Trebouxiophyceae</taxon>
        <taxon>Trebouxiophyceae incertae sedis</taxon>
        <taxon>Coccomyxaceae</taxon>
        <taxon>Coccomyxa</taxon>
    </lineage>
</organism>
<reference evidence="2 3" key="1">
    <citation type="journal article" date="2024" name="Nat. Commun.">
        <title>Phylogenomics reveals the evolutionary origins of lichenization in chlorophyte algae.</title>
        <authorList>
            <person name="Puginier C."/>
            <person name="Libourel C."/>
            <person name="Otte J."/>
            <person name="Skaloud P."/>
            <person name="Haon M."/>
            <person name="Grisel S."/>
            <person name="Petersen M."/>
            <person name="Berrin J.G."/>
            <person name="Delaux P.M."/>
            <person name="Dal Grande F."/>
            <person name="Keller J."/>
        </authorList>
    </citation>
    <scope>NUCLEOTIDE SEQUENCE [LARGE SCALE GENOMIC DNA]</scope>
    <source>
        <strain evidence="2 3">SAG 216-7</strain>
    </source>
</reference>
<protein>
    <submittedName>
        <fullName evidence="2">Uncharacterized protein</fullName>
    </submittedName>
</protein>
<dbReference type="Proteomes" id="UP001491310">
    <property type="component" value="Unassembled WGS sequence"/>
</dbReference>
<dbReference type="PANTHER" id="PTHR36347:SF1">
    <property type="entry name" value="EXPRESSED PROTEIN"/>
    <property type="match status" value="1"/>
</dbReference>
<evidence type="ECO:0000256" key="1">
    <source>
        <dbReference type="SAM" id="Phobius"/>
    </source>
</evidence>
<dbReference type="EMBL" id="JALJOT010000003">
    <property type="protein sequence ID" value="KAK9916891.1"/>
    <property type="molecule type" value="Genomic_DNA"/>
</dbReference>
<feature type="transmembrane region" description="Helical" evidence="1">
    <location>
        <begin position="106"/>
        <end position="125"/>
    </location>
</feature>